<evidence type="ECO:0000313" key="2">
    <source>
        <dbReference type="Proteomes" id="UP001517388"/>
    </source>
</evidence>
<proteinExistence type="predicted"/>
<comment type="caution">
    <text evidence="1">The sequence shown here is derived from an EMBL/GenBank/DDBJ whole genome shotgun (WGS) entry which is preliminary data.</text>
</comment>
<reference evidence="2" key="1">
    <citation type="journal article" date="2020" name="Toxins">
        <title>Phylogenomic Analysis of Secondary Metabolism in the Toxic Cyanobacterial Genera Anabaena, Dolichospermum and Aphanizomenon.</title>
        <authorList>
            <person name="Oesterholm J."/>
            <person name="Popin R.V."/>
            <person name="Fewer D.P."/>
            <person name="Sivonen K."/>
        </authorList>
    </citation>
    <scope>NUCLEOTIDE SEQUENCE [LARGE SCALE GENOMIC DNA]</scope>
    <source>
        <strain evidence="2">UHCC 0037</strain>
    </source>
</reference>
<name>A0ACC7S9L5_DOLFA</name>
<organism evidence="1 2">
    <name type="scientific">Dolichospermum flos-aquae UHCC 0037</name>
    <dbReference type="NCBI Taxonomy" id="2590026"/>
    <lineage>
        <taxon>Bacteria</taxon>
        <taxon>Bacillati</taxon>
        <taxon>Cyanobacteriota</taxon>
        <taxon>Cyanophyceae</taxon>
        <taxon>Nostocales</taxon>
        <taxon>Aphanizomenonaceae</taxon>
        <taxon>Dolichospermum</taxon>
    </lineage>
</organism>
<gene>
    <name evidence="1" type="ORF">FJR39_18580</name>
</gene>
<accession>A0ACC7S9L5</accession>
<protein>
    <submittedName>
        <fullName evidence="1">Glycosyltransferase</fullName>
    </submittedName>
</protein>
<keyword evidence="2" id="KW-1185">Reference proteome</keyword>
<sequence>MKIIKLLKKLISQKILFLDKYTKDASALAEVIDFSYTDISQDQQHPERVSRSGVYTINWYIPSFTNAFYGGVMTILRTADYLLNHEGIQQRFLICGDSNSDAIHDQITKAFPNLHSAEVIILNSAQAIQNIPASDFSIATLWTTAYVLLKVDNTGLKFYFIQDFEPLFYPAGSTYAQAEATYRFGFYGIANTITLKKIYENEYSGTAIHFTPCVDTKVFYPDSSSKKDNTPKRVFFYGRPGHPRNGFELAVAAMRKLKVSYGFHVEILSAGADWNPKEYGLEGVVENLGLLSYTETGNLYRSCHIGLSMMMTKHPSYLPFEMMACGVLVVSNFNASTQWLLRDKENCLIANPSATCIAETISAAIERYKEFEIITNNAINYIKNNHADWSVEINKINGFIQTKAKNF</sequence>
<dbReference type="EMBL" id="VILF01000005">
    <property type="protein sequence ID" value="MTJ45044.1"/>
    <property type="molecule type" value="Genomic_DNA"/>
</dbReference>
<evidence type="ECO:0000313" key="1">
    <source>
        <dbReference type="EMBL" id="MTJ45044.1"/>
    </source>
</evidence>
<dbReference type="Proteomes" id="UP001517388">
    <property type="component" value="Unassembled WGS sequence"/>
</dbReference>